<evidence type="ECO:0000313" key="13">
    <source>
        <dbReference type="EMBL" id="RAL54724.1"/>
    </source>
</evidence>
<comment type="subcellular location">
    <subcellularLocation>
        <location evidence="1">Nucleus</location>
    </subcellularLocation>
</comment>
<dbReference type="FunFam" id="1.10.10.60:FF:000007">
    <property type="entry name" value="Two-component response regulator"/>
    <property type="match status" value="1"/>
</dbReference>
<keyword evidence="6" id="KW-0539">Nucleus</keyword>
<feature type="compositionally biased region" description="Polar residues" evidence="9">
    <location>
        <begin position="164"/>
        <end position="175"/>
    </location>
</feature>
<evidence type="ECO:0000313" key="14">
    <source>
        <dbReference type="Proteomes" id="UP000249390"/>
    </source>
</evidence>
<evidence type="ECO:0000256" key="5">
    <source>
        <dbReference type="ARBA" id="ARBA00023163"/>
    </source>
</evidence>
<dbReference type="PROSITE" id="PS51294">
    <property type="entry name" value="HTH_MYB"/>
    <property type="match status" value="1"/>
</dbReference>
<evidence type="ECO:0000259" key="12">
    <source>
        <dbReference type="PROSITE" id="PS51294"/>
    </source>
</evidence>
<organism evidence="13 14">
    <name type="scientific">Cuscuta australis</name>
    <dbReference type="NCBI Taxonomy" id="267555"/>
    <lineage>
        <taxon>Eukaryota</taxon>
        <taxon>Viridiplantae</taxon>
        <taxon>Streptophyta</taxon>
        <taxon>Embryophyta</taxon>
        <taxon>Tracheophyta</taxon>
        <taxon>Spermatophyta</taxon>
        <taxon>Magnoliopsida</taxon>
        <taxon>eudicotyledons</taxon>
        <taxon>Gunneridae</taxon>
        <taxon>Pentapetalae</taxon>
        <taxon>asterids</taxon>
        <taxon>lamiids</taxon>
        <taxon>Solanales</taxon>
        <taxon>Convolvulaceae</taxon>
        <taxon>Cuscuteae</taxon>
        <taxon>Cuscuta</taxon>
        <taxon>Cuscuta subgen. Grammica</taxon>
        <taxon>Cuscuta sect. Cleistogrammica</taxon>
    </lineage>
</organism>
<feature type="compositionally biased region" description="Basic and acidic residues" evidence="9">
    <location>
        <begin position="252"/>
        <end position="261"/>
    </location>
</feature>
<keyword evidence="2" id="KW-0902">Two-component regulatory system</keyword>
<feature type="transmembrane region" description="Helical" evidence="10">
    <location>
        <begin position="504"/>
        <end position="525"/>
    </location>
</feature>
<reference evidence="13 14" key="1">
    <citation type="submission" date="2018-06" db="EMBL/GenBank/DDBJ databases">
        <title>The Genome of Cuscuta australis (Dodder) Provides Insight into the Evolution of Plant Parasitism.</title>
        <authorList>
            <person name="Liu H."/>
        </authorList>
    </citation>
    <scope>NUCLEOTIDE SEQUENCE [LARGE SCALE GENOMIC DNA]</scope>
    <source>
        <strain evidence="14">cv. Yunnan</strain>
        <tissue evidence="13">Vines</tissue>
    </source>
</reference>
<protein>
    <recommendedName>
        <fullName evidence="15">Two-component response regulator-like APRR2</fullName>
    </recommendedName>
</protein>
<keyword evidence="10" id="KW-0812">Transmembrane</keyword>
<feature type="compositionally biased region" description="Polar residues" evidence="9">
    <location>
        <begin position="241"/>
        <end position="251"/>
    </location>
</feature>
<dbReference type="PANTHER" id="PTHR31312:SF4">
    <property type="entry name" value="TWO-COMPONENT RESPONSE REGULATOR-LIKE APRR2"/>
    <property type="match status" value="1"/>
</dbReference>
<evidence type="ECO:0000256" key="3">
    <source>
        <dbReference type="ARBA" id="ARBA00023015"/>
    </source>
</evidence>
<evidence type="ECO:0000256" key="4">
    <source>
        <dbReference type="ARBA" id="ARBA00023125"/>
    </source>
</evidence>
<comment type="caution">
    <text evidence="8">Lacks conserved residue(s) required for the propagation of feature annotation.</text>
</comment>
<dbReference type="SUPFAM" id="SSF52172">
    <property type="entry name" value="CheY-like"/>
    <property type="match status" value="1"/>
</dbReference>
<dbReference type="Pfam" id="PF00072">
    <property type="entry name" value="Response_reg"/>
    <property type="match status" value="1"/>
</dbReference>
<keyword evidence="10" id="KW-0472">Membrane</keyword>
<name>A0A328E9T5_9ASTE</name>
<dbReference type="GO" id="GO:0000160">
    <property type="term" value="P:phosphorelay signal transduction system"/>
    <property type="evidence" value="ECO:0007669"/>
    <property type="project" value="UniProtKB-KW"/>
</dbReference>
<keyword evidence="10" id="KW-1133">Transmembrane helix</keyword>
<evidence type="ECO:0000256" key="7">
    <source>
        <dbReference type="ARBA" id="ARBA00061767"/>
    </source>
</evidence>
<dbReference type="InterPro" id="IPR006447">
    <property type="entry name" value="Myb_dom_plants"/>
</dbReference>
<feature type="region of interest" description="Disordered" evidence="9">
    <location>
        <begin position="219"/>
        <end position="273"/>
    </location>
</feature>
<dbReference type="Gene3D" id="3.40.50.2300">
    <property type="match status" value="1"/>
</dbReference>
<evidence type="ECO:0000256" key="6">
    <source>
        <dbReference type="ARBA" id="ARBA00023242"/>
    </source>
</evidence>
<dbReference type="InterPro" id="IPR009057">
    <property type="entry name" value="Homeodomain-like_sf"/>
</dbReference>
<dbReference type="EMBL" id="NQVE01000009">
    <property type="protein sequence ID" value="RAL54724.1"/>
    <property type="molecule type" value="Genomic_DNA"/>
</dbReference>
<sequence>MICTANDLLGWKDFPNGLSVLLLDEDTNFAAQMKSRLEDMKYIVSWFQNENEALLAITSKSMQFHVAIVEVNTSKSNEVYKFLETAKDLPTILMSNVHCLNTMMKCIALGAVEFLQKPLSDDKLRNIWQHALHKAFNVGGKDVSESLKPVKASVVTMLQIQCPNESEQSNNSAQENKCPAPSTPQLKQGIRSTDDQTQESSMEQEGEYKFVETTFSDSVFETAPPGVDDDDVVKRERESSSENTGQNGNSNRCERSKDARGSRKKTLGVNASSETTKAYKRKLKVRSLITYSAHPHPHLTFCGILRVCWCLVAQVDWTPELHKKFVQAVEQLGLDQAIPSRILELMKVEGLTRHNVASHLQKYRMHRRQILPKQDERRWLISRDPAQRTCYPHKLPVMAFPQHHHSVNPLPAGQFYPPWVPPGSYPGVHVWGSPFPYPEWQRPEDWNWKTNAAGVYGHAWGCPILPPPQGSSYPTYPQNALVHCSSGGAQGRYNMLGKAFDVHPVNLCYLCFSLFFACYVMFLLVNKNKTLSFTR</sequence>
<keyword evidence="5" id="KW-0804">Transcription</keyword>
<dbReference type="SUPFAM" id="SSF46689">
    <property type="entry name" value="Homeodomain-like"/>
    <property type="match status" value="1"/>
</dbReference>
<evidence type="ECO:0000256" key="9">
    <source>
        <dbReference type="SAM" id="MobiDB-lite"/>
    </source>
</evidence>
<dbReference type="AlphaFoldDB" id="A0A328E9T5"/>
<feature type="region of interest" description="Disordered" evidence="9">
    <location>
        <begin position="164"/>
        <end position="206"/>
    </location>
</feature>
<evidence type="ECO:0000256" key="1">
    <source>
        <dbReference type="ARBA" id="ARBA00004123"/>
    </source>
</evidence>
<dbReference type="Gene3D" id="1.10.10.60">
    <property type="entry name" value="Homeodomain-like"/>
    <property type="match status" value="1"/>
</dbReference>
<accession>A0A328E9T5</accession>
<evidence type="ECO:0000256" key="10">
    <source>
        <dbReference type="SAM" id="Phobius"/>
    </source>
</evidence>
<dbReference type="PANTHER" id="PTHR31312">
    <property type="entry name" value="TRANSCRIPTION ACTIVATOR GLK1"/>
    <property type="match status" value="1"/>
</dbReference>
<dbReference type="InterPro" id="IPR001005">
    <property type="entry name" value="SANT/Myb"/>
</dbReference>
<evidence type="ECO:0000256" key="2">
    <source>
        <dbReference type="ARBA" id="ARBA00023012"/>
    </source>
</evidence>
<evidence type="ECO:0008006" key="15">
    <source>
        <dbReference type="Google" id="ProtNLM"/>
    </source>
</evidence>
<dbReference type="FunFam" id="3.40.50.2300:FF:000206">
    <property type="entry name" value="Two-component response regulator-like APRR2"/>
    <property type="match status" value="1"/>
</dbReference>
<dbReference type="GO" id="GO:0005634">
    <property type="term" value="C:nucleus"/>
    <property type="evidence" value="ECO:0007669"/>
    <property type="project" value="UniProtKB-SubCell"/>
</dbReference>
<dbReference type="InterPro" id="IPR011006">
    <property type="entry name" value="CheY-like_superfamily"/>
</dbReference>
<evidence type="ECO:0000259" key="11">
    <source>
        <dbReference type="PROSITE" id="PS50110"/>
    </source>
</evidence>
<comment type="subunit">
    <text evidence="7">Binds the target DNA as a monomer.</text>
</comment>
<dbReference type="GO" id="GO:0003700">
    <property type="term" value="F:DNA-binding transcription factor activity"/>
    <property type="evidence" value="ECO:0007669"/>
    <property type="project" value="InterPro"/>
</dbReference>
<keyword evidence="4" id="KW-0238">DNA-binding</keyword>
<comment type="caution">
    <text evidence="13">The sequence shown here is derived from an EMBL/GenBank/DDBJ whole genome shotgun (WGS) entry which is preliminary data.</text>
</comment>
<feature type="domain" description="Response regulatory" evidence="11">
    <location>
        <begin position="19"/>
        <end position="132"/>
    </location>
</feature>
<keyword evidence="14" id="KW-1185">Reference proteome</keyword>
<dbReference type="GO" id="GO:0010597">
    <property type="term" value="P:green leaf volatile biosynthetic process"/>
    <property type="evidence" value="ECO:0007669"/>
    <property type="project" value="UniProtKB-ARBA"/>
</dbReference>
<dbReference type="NCBIfam" id="TIGR01557">
    <property type="entry name" value="myb_SHAQKYF"/>
    <property type="match status" value="1"/>
</dbReference>
<dbReference type="Pfam" id="PF00249">
    <property type="entry name" value="Myb_DNA-binding"/>
    <property type="match status" value="1"/>
</dbReference>
<dbReference type="GO" id="GO:0000976">
    <property type="term" value="F:transcription cis-regulatory region binding"/>
    <property type="evidence" value="ECO:0007669"/>
    <property type="project" value="TreeGrafter"/>
</dbReference>
<feature type="domain" description="HTH myb-type" evidence="12">
    <location>
        <begin position="317"/>
        <end position="368"/>
    </location>
</feature>
<gene>
    <name evidence="13" type="ORF">DM860_001852</name>
</gene>
<dbReference type="InterPro" id="IPR017930">
    <property type="entry name" value="Myb_dom"/>
</dbReference>
<dbReference type="PROSITE" id="PS50110">
    <property type="entry name" value="RESPONSE_REGULATORY"/>
    <property type="match status" value="1"/>
</dbReference>
<proteinExistence type="predicted"/>
<dbReference type="InterPro" id="IPR001789">
    <property type="entry name" value="Sig_transdc_resp-reg_receiver"/>
</dbReference>
<dbReference type="InterPro" id="IPR044825">
    <property type="entry name" value="GLK1/2-like"/>
</dbReference>
<dbReference type="GO" id="GO:0045893">
    <property type="term" value="P:positive regulation of DNA-templated transcription"/>
    <property type="evidence" value="ECO:0007669"/>
    <property type="project" value="InterPro"/>
</dbReference>
<evidence type="ECO:0000256" key="8">
    <source>
        <dbReference type="PROSITE-ProRule" id="PRU00169"/>
    </source>
</evidence>
<dbReference type="Proteomes" id="UP000249390">
    <property type="component" value="Unassembled WGS sequence"/>
</dbReference>
<keyword evidence="3" id="KW-0805">Transcription regulation</keyword>